<dbReference type="InterPro" id="IPR018097">
    <property type="entry name" value="EGF_Ca-bd_CS"/>
</dbReference>
<dbReference type="PANTHER" id="PTHR47333">
    <property type="entry name" value="VON WILLEBRAND FACTOR C AND EGF DOMAIN-CONTAINING PROTEIN"/>
    <property type="match status" value="1"/>
</dbReference>
<evidence type="ECO:0008006" key="18">
    <source>
        <dbReference type="Google" id="ProtNLM"/>
    </source>
</evidence>
<feature type="domain" description="EGF-like" evidence="15">
    <location>
        <begin position="100"/>
        <end position="136"/>
    </location>
</feature>
<dbReference type="InterPro" id="IPR001881">
    <property type="entry name" value="EGF-like_Ca-bd_dom"/>
</dbReference>
<evidence type="ECO:0000259" key="14">
    <source>
        <dbReference type="SMART" id="SM00179"/>
    </source>
</evidence>
<dbReference type="SMART" id="SM00179">
    <property type="entry name" value="EGF_CA"/>
    <property type="match status" value="3"/>
</dbReference>
<evidence type="ECO:0000256" key="13">
    <source>
        <dbReference type="ARBA" id="ARBA00023180"/>
    </source>
</evidence>
<keyword evidence="4" id="KW-0245">EGF-like domain</keyword>
<name>V4ARR0_LOTGI</name>
<evidence type="ECO:0000256" key="7">
    <source>
        <dbReference type="ARBA" id="ARBA00022729"/>
    </source>
</evidence>
<dbReference type="GO" id="GO:0005576">
    <property type="term" value="C:extracellular region"/>
    <property type="evidence" value="ECO:0007669"/>
    <property type="project" value="UniProtKB-SubCell"/>
</dbReference>
<dbReference type="InterPro" id="IPR000742">
    <property type="entry name" value="EGF"/>
</dbReference>
<dbReference type="Proteomes" id="UP000030746">
    <property type="component" value="Unassembled WGS sequence"/>
</dbReference>
<dbReference type="InterPro" id="IPR052080">
    <property type="entry name" value="vWF_C/EGF_Fibrillin"/>
</dbReference>
<evidence type="ECO:0000256" key="6">
    <source>
        <dbReference type="ARBA" id="ARBA00022692"/>
    </source>
</evidence>
<feature type="non-terminal residue" evidence="16">
    <location>
        <position position="1"/>
    </location>
</feature>
<keyword evidence="8" id="KW-0677">Repeat</keyword>
<evidence type="ECO:0000256" key="11">
    <source>
        <dbReference type="ARBA" id="ARBA00023157"/>
    </source>
</evidence>
<dbReference type="EMBL" id="KB200869">
    <property type="protein sequence ID" value="ESO99922.1"/>
    <property type="molecule type" value="Genomic_DNA"/>
</dbReference>
<evidence type="ECO:0000256" key="1">
    <source>
        <dbReference type="ARBA" id="ARBA00004479"/>
    </source>
</evidence>
<keyword evidence="17" id="KW-1185">Reference proteome</keyword>
<dbReference type="AlphaFoldDB" id="V4ARR0"/>
<evidence type="ECO:0000256" key="12">
    <source>
        <dbReference type="ARBA" id="ARBA00023170"/>
    </source>
</evidence>
<evidence type="ECO:0000313" key="16">
    <source>
        <dbReference type="EMBL" id="ESO99922.1"/>
    </source>
</evidence>
<dbReference type="SMART" id="SM00181">
    <property type="entry name" value="EGF"/>
    <property type="match status" value="3"/>
</dbReference>
<accession>V4ARR0</accession>
<dbReference type="GeneID" id="20230908"/>
<dbReference type="GO" id="GO:0016020">
    <property type="term" value="C:membrane"/>
    <property type="evidence" value="ECO:0007669"/>
    <property type="project" value="UniProtKB-SubCell"/>
</dbReference>
<dbReference type="Pfam" id="PF07645">
    <property type="entry name" value="EGF_CA"/>
    <property type="match status" value="2"/>
</dbReference>
<proteinExistence type="predicted"/>
<keyword evidence="9" id="KW-1133">Transmembrane helix</keyword>
<keyword evidence="12" id="KW-0675">Receptor</keyword>
<protein>
    <recommendedName>
        <fullName evidence="18">EGF-like domain-containing protein</fullName>
    </recommendedName>
</protein>
<dbReference type="STRING" id="225164.V4ARR0"/>
<evidence type="ECO:0000256" key="2">
    <source>
        <dbReference type="ARBA" id="ARBA00004613"/>
    </source>
</evidence>
<evidence type="ECO:0000256" key="3">
    <source>
        <dbReference type="ARBA" id="ARBA00022525"/>
    </source>
</evidence>
<feature type="domain" description="EGF-like" evidence="15">
    <location>
        <begin position="59"/>
        <end position="96"/>
    </location>
</feature>
<reference evidence="16 17" key="1">
    <citation type="journal article" date="2013" name="Nature">
        <title>Insights into bilaterian evolution from three spiralian genomes.</title>
        <authorList>
            <person name="Simakov O."/>
            <person name="Marletaz F."/>
            <person name="Cho S.J."/>
            <person name="Edsinger-Gonzales E."/>
            <person name="Havlak P."/>
            <person name="Hellsten U."/>
            <person name="Kuo D.H."/>
            <person name="Larsson T."/>
            <person name="Lv J."/>
            <person name="Arendt D."/>
            <person name="Savage R."/>
            <person name="Osoegawa K."/>
            <person name="de Jong P."/>
            <person name="Grimwood J."/>
            <person name="Chapman J.A."/>
            <person name="Shapiro H."/>
            <person name="Aerts A."/>
            <person name="Otillar R.P."/>
            <person name="Terry A.Y."/>
            <person name="Boore J.L."/>
            <person name="Grigoriev I.V."/>
            <person name="Lindberg D.R."/>
            <person name="Seaver E.C."/>
            <person name="Weisblat D.A."/>
            <person name="Putnam N.H."/>
            <person name="Rokhsar D.S."/>
        </authorList>
    </citation>
    <scope>NUCLEOTIDE SEQUENCE [LARGE SCALE GENOMIC DNA]</scope>
</reference>
<organism evidence="16 17">
    <name type="scientific">Lottia gigantea</name>
    <name type="common">Giant owl limpet</name>
    <dbReference type="NCBI Taxonomy" id="225164"/>
    <lineage>
        <taxon>Eukaryota</taxon>
        <taxon>Metazoa</taxon>
        <taxon>Spiralia</taxon>
        <taxon>Lophotrochozoa</taxon>
        <taxon>Mollusca</taxon>
        <taxon>Gastropoda</taxon>
        <taxon>Patellogastropoda</taxon>
        <taxon>Lottioidea</taxon>
        <taxon>Lottiidae</taxon>
        <taxon>Lottia</taxon>
    </lineage>
</organism>
<feature type="domain" description="EGF-like" evidence="15">
    <location>
        <begin position="3"/>
        <end position="38"/>
    </location>
</feature>
<keyword evidence="3" id="KW-0964">Secreted</keyword>
<keyword evidence="5" id="KW-0254">Endocytosis</keyword>
<dbReference type="Pfam" id="PF14670">
    <property type="entry name" value="FXa_inhibition"/>
    <property type="match status" value="1"/>
</dbReference>
<keyword evidence="11" id="KW-1015">Disulfide bond</keyword>
<dbReference type="GO" id="GO:0005509">
    <property type="term" value="F:calcium ion binding"/>
    <property type="evidence" value="ECO:0007669"/>
    <property type="project" value="InterPro"/>
</dbReference>
<gene>
    <name evidence="16" type="ORF">LOTGIDRAFT_112984</name>
</gene>
<dbReference type="FunFam" id="2.10.25.10:FF:000009">
    <property type="entry name" value="Low-density lipoprotein receptor isoform 1"/>
    <property type="match status" value="1"/>
</dbReference>
<keyword evidence="10" id="KW-0472">Membrane</keyword>
<evidence type="ECO:0000256" key="4">
    <source>
        <dbReference type="ARBA" id="ARBA00022536"/>
    </source>
</evidence>
<dbReference type="PANTHER" id="PTHR47333:SF4">
    <property type="entry name" value="EGF-LIKE DOMAIN-CONTAINING PROTEIN"/>
    <property type="match status" value="1"/>
</dbReference>
<comment type="subcellular location">
    <subcellularLocation>
        <location evidence="1">Membrane</location>
        <topology evidence="1">Single-pass type I membrane protein</topology>
    </subcellularLocation>
    <subcellularLocation>
        <location evidence="2">Secreted</location>
    </subcellularLocation>
</comment>
<evidence type="ECO:0000259" key="15">
    <source>
        <dbReference type="SMART" id="SM00181"/>
    </source>
</evidence>
<evidence type="ECO:0000256" key="10">
    <source>
        <dbReference type="ARBA" id="ARBA00023136"/>
    </source>
</evidence>
<keyword evidence="7" id="KW-0732">Signal</keyword>
<evidence type="ECO:0000256" key="9">
    <source>
        <dbReference type="ARBA" id="ARBA00022989"/>
    </source>
</evidence>
<evidence type="ECO:0000256" key="5">
    <source>
        <dbReference type="ARBA" id="ARBA00022583"/>
    </source>
</evidence>
<feature type="domain" description="EGF-like calcium-binding" evidence="14">
    <location>
        <begin position="1"/>
        <end position="38"/>
    </location>
</feature>
<dbReference type="HOGENOM" id="CLU_004826_9_1_1"/>
<dbReference type="KEGG" id="lgi:LOTGIDRAFT_112984"/>
<dbReference type="CDD" id="cd00054">
    <property type="entry name" value="EGF_CA"/>
    <property type="match status" value="1"/>
</dbReference>
<dbReference type="Gene3D" id="2.10.25.10">
    <property type="entry name" value="Laminin"/>
    <property type="match status" value="3"/>
</dbReference>
<feature type="domain" description="EGF-like calcium-binding" evidence="14">
    <location>
        <begin position="97"/>
        <end position="136"/>
    </location>
</feature>
<keyword evidence="13" id="KW-0325">Glycoprotein</keyword>
<dbReference type="RefSeq" id="XP_009049362.1">
    <property type="nucleotide sequence ID" value="XM_009051114.1"/>
</dbReference>
<feature type="domain" description="EGF-like calcium-binding" evidence="14">
    <location>
        <begin position="56"/>
        <end position="96"/>
    </location>
</feature>
<sequence length="144" mass="16270">CNDLQDGYCQYGCHNTFGSFECRCPEGTTLNADKRTCKARKTCVRFCFLSKIIISDINECGENDGLCEFYCRNTFGGYSCICPPGSRLRDDGRTCMNVNECYQDKPCSHQCINTHGSYRCSCPQWAVLTPDHHNCRNITSTTIL</sequence>
<dbReference type="SUPFAM" id="SSF57196">
    <property type="entry name" value="EGF/Laminin"/>
    <property type="match status" value="3"/>
</dbReference>
<evidence type="ECO:0000313" key="17">
    <source>
        <dbReference type="Proteomes" id="UP000030746"/>
    </source>
</evidence>
<dbReference type="InterPro" id="IPR049883">
    <property type="entry name" value="NOTCH1_EGF-like"/>
</dbReference>
<keyword evidence="6" id="KW-0812">Transmembrane</keyword>
<dbReference type="OMA" id="INPCETE"/>
<dbReference type="GO" id="GO:0006897">
    <property type="term" value="P:endocytosis"/>
    <property type="evidence" value="ECO:0007669"/>
    <property type="project" value="UniProtKB-KW"/>
</dbReference>
<evidence type="ECO:0000256" key="8">
    <source>
        <dbReference type="ARBA" id="ARBA00022737"/>
    </source>
</evidence>
<dbReference type="CTD" id="20230908"/>
<dbReference type="OrthoDB" id="6229058at2759"/>
<dbReference type="PROSITE" id="PS01187">
    <property type="entry name" value="EGF_CA"/>
    <property type="match status" value="1"/>
</dbReference>